<evidence type="ECO:0000256" key="5">
    <source>
        <dbReference type="ARBA" id="ARBA00023002"/>
    </source>
</evidence>
<dbReference type="InterPro" id="IPR020843">
    <property type="entry name" value="ER"/>
</dbReference>
<dbReference type="SUPFAM" id="SSF50129">
    <property type="entry name" value="GroES-like"/>
    <property type="match status" value="1"/>
</dbReference>
<comment type="similarity">
    <text evidence="2">Belongs to the zinc-containing alcohol dehydrogenase family.</text>
</comment>
<keyword evidence="3" id="KW-0479">Metal-binding</keyword>
<evidence type="ECO:0000256" key="4">
    <source>
        <dbReference type="ARBA" id="ARBA00022833"/>
    </source>
</evidence>
<proteinExistence type="inferred from homology"/>
<dbReference type="Pfam" id="PF00107">
    <property type="entry name" value="ADH_zinc_N"/>
    <property type="match status" value="1"/>
</dbReference>
<evidence type="ECO:0000313" key="7">
    <source>
        <dbReference type="EMBL" id="QFR37247.1"/>
    </source>
</evidence>
<dbReference type="GO" id="GO:0016491">
    <property type="term" value="F:oxidoreductase activity"/>
    <property type="evidence" value="ECO:0007669"/>
    <property type="project" value="UniProtKB-KW"/>
</dbReference>
<dbReference type="PANTHER" id="PTHR43350">
    <property type="entry name" value="NAD-DEPENDENT ALCOHOL DEHYDROGENASE"/>
    <property type="match status" value="1"/>
</dbReference>
<evidence type="ECO:0000256" key="3">
    <source>
        <dbReference type="ARBA" id="ARBA00022723"/>
    </source>
</evidence>
<comment type="cofactor">
    <cofactor evidence="1">
        <name>Zn(2+)</name>
        <dbReference type="ChEBI" id="CHEBI:29105"/>
    </cofactor>
</comment>
<dbReference type="InterPro" id="IPR013149">
    <property type="entry name" value="ADH-like_C"/>
</dbReference>
<evidence type="ECO:0000259" key="6">
    <source>
        <dbReference type="SMART" id="SM00829"/>
    </source>
</evidence>
<keyword evidence="5" id="KW-0560">Oxidoreductase</keyword>
<dbReference type="InterPro" id="IPR013154">
    <property type="entry name" value="ADH-like_N"/>
</dbReference>
<dbReference type="Pfam" id="PF08240">
    <property type="entry name" value="ADH_N"/>
    <property type="match status" value="1"/>
</dbReference>
<dbReference type="SMART" id="SM00829">
    <property type="entry name" value="PKS_ER"/>
    <property type="match status" value="1"/>
</dbReference>
<dbReference type="EMBL" id="MK890742">
    <property type="protein sequence ID" value="QFR37247.1"/>
    <property type="molecule type" value="Genomic_DNA"/>
</dbReference>
<evidence type="ECO:0000256" key="2">
    <source>
        <dbReference type="ARBA" id="ARBA00008072"/>
    </source>
</evidence>
<reference evidence="7" key="1">
    <citation type="journal article" date="2019" name="Front. Microbiol.">
        <title>An Overview of Genes From Cyberlindnera americana, a Symbiont Yeast Isolated From the Gut of the Bark Beetle Dendroctonus rhizophagus (Curculionidae: Scolytinae), Involved in the Detoxification Process Using Genome and Transcriptome Data.</title>
        <authorList>
            <person name="Soto-Robles L.V."/>
            <person name="Torres-Banda V."/>
            <person name="Rivera-Orduna F.N."/>
            <person name="Curiel-Quesada E."/>
            <person name="Hidalgo-Lara M.E."/>
            <person name="Zuniga G."/>
        </authorList>
    </citation>
    <scope>NUCLEOTIDE SEQUENCE</scope>
    <source>
        <strain evidence="7">ChDrAdgY46</strain>
    </source>
</reference>
<dbReference type="Gene3D" id="3.40.50.720">
    <property type="entry name" value="NAD(P)-binding Rossmann-like Domain"/>
    <property type="match status" value="1"/>
</dbReference>
<organism evidence="7">
    <name type="scientific">Cyberlindnera americana</name>
    <dbReference type="NCBI Taxonomy" id="36016"/>
    <lineage>
        <taxon>Eukaryota</taxon>
        <taxon>Fungi</taxon>
        <taxon>Dikarya</taxon>
        <taxon>Ascomycota</taxon>
        <taxon>Saccharomycotina</taxon>
        <taxon>Saccharomycetes</taxon>
        <taxon>Phaffomycetales</taxon>
        <taxon>Phaffomycetaceae</taxon>
        <taxon>Cyberlindnera</taxon>
    </lineage>
</organism>
<name>A0A5P8N9P5_9ASCO</name>
<gene>
    <name evidence="7" type="ORF">g756</name>
</gene>
<dbReference type="InterPro" id="IPR036291">
    <property type="entry name" value="NAD(P)-bd_dom_sf"/>
</dbReference>
<feature type="domain" description="Enoyl reductase (ER)" evidence="6">
    <location>
        <begin position="25"/>
        <end position="379"/>
    </location>
</feature>
<protein>
    <submittedName>
        <fullName evidence="7">Aryl-alcohol dehydrogenase</fullName>
    </submittedName>
</protein>
<dbReference type="Gene3D" id="3.90.180.10">
    <property type="entry name" value="Medium-chain alcohol dehydrogenases, catalytic domain"/>
    <property type="match status" value="1"/>
</dbReference>
<dbReference type="FunFam" id="3.40.50.720:FF:000003">
    <property type="entry name" value="S-(hydroxymethyl)glutathione dehydrogenase"/>
    <property type="match status" value="1"/>
</dbReference>
<dbReference type="GO" id="GO:0046872">
    <property type="term" value="F:metal ion binding"/>
    <property type="evidence" value="ECO:0007669"/>
    <property type="project" value="UniProtKB-KW"/>
</dbReference>
<dbReference type="InterPro" id="IPR011032">
    <property type="entry name" value="GroES-like_sf"/>
</dbReference>
<sequence length="381" mass="40517">MLRRTFATASTYPARAIVARPPVAGIDLNWSLENIKIPATLKPHELLIETKAVGVCHTDIALSGAITAPKVFGHEGAAIVKAVGSAVTVAQPGDPVLMSYNYCGDCATCLHDTPAYCEHFEHANTVDDDAIFLSEDDKPLQGRFFGQSTFSSLSIAEEHSVVNAKDMGLTQDEFYTLGPLGCGIQTGAGATFVQAGTKPGHAVAVYGIGGVGLSAVAGAFHAGASTIIAVDVNEKKLEAAKEFGATHVIKAGNDDEVHAKIMEITGRGTDIGFEGVGGARFVTEAIRNSAVRGKVLYVGIPKDYNESVSIPLMPFLFKGGRLEAVIEGGADHKFFIPEMVKWYKNGTFPVDKMVAKYPIEDFKTAIDDMKKGKVIKPVLIF</sequence>
<dbReference type="PANTHER" id="PTHR43350:SF2">
    <property type="entry name" value="GROES-LIKE ZINC-BINDING ALCOHOL DEHYDROGENASE FAMILY PROTEIN"/>
    <property type="match status" value="1"/>
</dbReference>
<keyword evidence="4" id="KW-0862">Zinc</keyword>
<accession>A0A5P8N9P5</accession>
<evidence type="ECO:0000256" key="1">
    <source>
        <dbReference type="ARBA" id="ARBA00001947"/>
    </source>
</evidence>
<dbReference type="AlphaFoldDB" id="A0A5P8N9P5"/>
<dbReference type="SUPFAM" id="SSF51735">
    <property type="entry name" value="NAD(P)-binding Rossmann-fold domains"/>
    <property type="match status" value="1"/>
</dbReference>